<name>A0A5R9AHP9_PSENT</name>
<dbReference type="EMBL" id="VASG01000001">
    <property type="protein sequence ID" value="TLP78272.1"/>
    <property type="molecule type" value="Genomic_DNA"/>
</dbReference>
<evidence type="ECO:0000256" key="1">
    <source>
        <dbReference type="PROSITE-ProRule" id="PRU00473"/>
    </source>
</evidence>
<comment type="caution">
    <text evidence="3">The sequence shown here is derived from an EMBL/GenBank/DDBJ whole genome shotgun (WGS) entry which is preliminary data.</text>
</comment>
<dbReference type="PANTHER" id="PTHR30329:SF20">
    <property type="entry name" value="EXPORTED PROTEIN"/>
    <property type="match status" value="1"/>
</dbReference>
<dbReference type="Gene3D" id="3.30.1330.60">
    <property type="entry name" value="OmpA-like domain"/>
    <property type="match status" value="1"/>
</dbReference>
<dbReference type="InterPro" id="IPR050330">
    <property type="entry name" value="Bact_OuterMem_StrucFunc"/>
</dbReference>
<dbReference type="GO" id="GO:0016020">
    <property type="term" value="C:membrane"/>
    <property type="evidence" value="ECO:0007669"/>
    <property type="project" value="UniProtKB-UniRule"/>
</dbReference>
<dbReference type="Proteomes" id="UP000307510">
    <property type="component" value="Unassembled WGS sequence"/>
</dbReference>
<dbReference type="PANTHER" id="PTHR30329">
    <property type="entry name" value="STATOR ELEMENT OF FLAGELLAR MOTOR COMPLEX"/>
    <property type="match status" value="1"/>
</dbReference>
<dbReference type="SUPFAM" id="SSF103088">
    <property type="entry name" value="OmpA-like"/>
    <property type="match status" value="1"/>
</dbReference>
<dbReference type="InterPro" id="IPR036737">
    <property type="entry name" value="OmpA-like_sf"/>
</dbReference>
<feature type="domain" description="OmpA-like" evidence="2">
    <location>
        <begin position="143"/>
        <end position="261"/>
    </location>
</feature>
<evidence type="ECO:0000313" key="3">
    <source>
        <dbReference type="EMBL" id="TLP78272.1"/>
    </source>
</evidence>
<dbReference type="Pfam" id="PF00691">
    <property type="entry name" value="OmpA"/>
    <property type="match status" value="1"/>
</dbReference>
<reference evidence="3 4" key="1">
    <citation type="submission" date="2019-05" db="EMBL/GenBank/DDBJ databases">
        <authorList>
            <person name="Moore K."/>
            <person name="O'Neill P."/>
            <person name="Farbos A."/>
            <person name="Studholme D.J."/>
        </authorList>
    </citation>
    <scope>NUCLEOTIDE SEQUENCE [LARGE SCALE GENOMIC DNA]</scope>
    <source>
        <strain evidence="3 4">DSM 9128</strain>
    </source>
</reference>
<dbReference type="RefSeq" id="WP_138212547.1">
    <property type="nucleotide sequence ID" value="NZ_VASG01000001.1"/>
</dbReference>
<sequence>MNLLFSNSLKVSTLALCVGLSACSQFQSQDQAKDPAKTTESAAAAAKPGTGHWWWPFGGDEEVSAAAPAPEKKPVEATKVAAAGSQQPGGHWWWPFGVSDSKPGADKAAKPQDTKVSKEWLDQHEQSLRAAVAGSKFTVERRENALVLIAPVEGSFNPKRPELLLPITLAPLGNVAKMLQNDPESGVLVLGHSDSSGDKALNDKVSLQRAQAVSSIFRLSGLGADRLRLKGVGSSLPRADNASAEGRALNRRVEVLVTQRTSLLALAQAN</sequence>
<evidence type="ECO:0000259" key="2">
    <source>
        <dbReference type="PROSITE" id="PS51123"/>
    </source>
</evidence>
<evidence type="ECO:0000313" key="4">
    <source>
        <dbReference type="Proteomes" id="UP000307510"/>
    </source>
</evidence>
<dbReference type="AlphaFoldDB" id="A0A5R9AHP9"/>
<accession>A0A5R9AHP9</accession>
<dbReference type="InterPro" id="IPR006665">
    <property type="entry name" value="OmpA-like"/>
</dbReference>
<organism evidence="3 4">
    <name type="scientific">Pseudomonas nitroreducens</name>
    <dbReference type="NCBI Taxonomy" id="46680"/>
    <lineage>
        <taxon>Bacteria</taxon>
        <taxon>Pseudomonadati</taxon>
        <taxon>Pseudomonadota</taxon>
        <taxon>Gammaproteobacteria</taxon>
        <taxon>Pseudomonadales</taxon>
        <taxon>Pseudomonadaceae</taxon>
        <taxon>Pseudomonas</taxon>
    </lineage>
</organism>
<proteinExistence type="predicted"/>
<protein>
    <submittedName>
        <fullName evidence="3">OmpA family protein</fullName>
    </submittedName>
</protein>
<gene>
    <name evidence="3" type="ORF">FEA48_03490</name>
</gene>
<dbReference type="CDD" id="cd07185">
    <property type="entry name" value="OmpA_C-like"/>
    <property type="match status" value="1"/>
</dbReference>
<keyword evidence="1" id="KW-0472">Membrane</keyword>
<reference evidence="4" key="2">
    <citation type="submission" date="2019-06" db="EMBL/GenBank/DDBJ databases">
        <title>AzeR, a transcriptional regulator that responds to azelaic acid in Pseudomonas nitroreducens.</title>
        <authorList>
            <person name="Bez C."/>
            <person name="Javvadi S.G."/>
            <person name="Bertani I."/>
            <person name="Devescovi G."/>
            <person name="Studholme D.J."/>
            <person name="Geller A."/>
            <person name="Levy A."/>
            <person name="Venturi V."/>
        </authorList>
    </citation>
    <scope>NUCLEOTIDE SEQUENCE [LARGE SCALE GENOMIC DNA]</scope>
    <source>
        <strain evidence="4">DSM 9128</strain>
    </source>
</reference>
<dbReference type="PROSITE" id="PS51123">
    <property type="entry name" value="OMPA_2"/>
    <property type="match status" value="1"/>
</dbReference>